<dbReference type="RefSeq" id="WP_377402137.1">
    <property type="nucleotide sequence ID" value="NZ_JBHUEQ010000023.1"/>
</dbReference>
<sequence length="115" mass="12835">MSSQPLDSALVRELVASCDWRSALQLPKLLFSYVASVLDTREPSVYLIDLLPSLSANVQSFLTGIGAFNRTPLPEQEVANRRGRLLECLDAFIDEARLSQQSNRFLDALRATDHN</sequence>
<name>A0ABW4M559_9HYPH</name>
<dbReference type="Proteomes" id="UP001597322">
    <property type="component" value="Unassembled WGS sequence"/>
</dbReference>
<dbReference type="EMBL" id="JBHUEQ010000023">
    <property type="protein sequence ID" value="MFD1746470.1"/>
    <property type="molecule type" value="Genomic_DNA"/>
</dbReference>
<comment type="caution">
    <text evidence="1">The sequence shown here is derived from an EMBL/GenBank/DDBJ whole genome shotgun (WGS) entry which is preliminary data.</text>
</comment>
<evidence type="ECO:0000313" key="2">
    <source>
        <dbReference type="Proteomes" id="UP001597322"/>
    </source>
</evidence>
<protein>
    <submittedName>
        <fullName evidence="1">Uncharacterized protein</fullName>
    </submittedName>
</protein>
<organism evidence="1 2">
    <name type="scientific">Rhizobium helianthi</name>
    <dbReference type="NCBI Taxonomy" id="1132695"/>
    <lineage>
        <taxon>Bacteria</taxon>
        <taxon>Pseudomonadati</taxon>
        <taxon>Pseudomonadota</taxon>
        <taxon>Alphaproteobacteria</taxon>
        <taxon>Hyphomicrobiales</taxon>
        <taxon>Rhizobiaceae</taxon>
        <taxon>Rhizobium/Agrobacterium group</taxon>
        <taxon>Rhizobium</taxon>
    </lineage>
</organism>
<keyword evidence="2" id="KW-1185">Reference proteome</keyword>
<evidence type="ECO:0000313" key="1">
    <source>
        <dbReference type="EMBL" id="MFD1746470.1"/>
    </source>
</evidence>
<gene>
    <name evidence="1" type="ORF">ACFSE1_13435</name>
</gene>
<proteinExistence type="predicted"/>
<reference evidence="2" key="1">
    <citation type="journal article" date="2019" name="Int. J. Syst. Evol. Microbiol.">
        <title>The Global Catalogue of Microorganisms (GCM) 10K type strain sequencing project: providing services to taxonomists for standard genome sequencing and annotation.</title>
        <authorList>
            <consortium name="The Broad Institute Genomics Platform"/>
            <consortium name="The Broad Institute Genome Sequencing Center for Infectious Disease"/>
            <person name="Wu L."/>
            <person name="Ma J."/>
        </authorList>
    </citation>
    <scope>NUCLEOTIDE SEQUENCE [LARGE SCALE GENOMIC DNA]</scope>
    <source>
        <strain evidence="2">CG52</strain>
    </source>
</reference>
<accession>A0ABW4M559</accession>